<accession>A0A166JAB8</accession>
<dbReference type="Gramene" id="KZN11959">
    <property type="protein sequence ID" value="KZN11959"/>
    <property type="gene ID" value="DCAR_004615"/>
</dbReference>
<organism evidence="1">
    <name type="scientific">Daucus carota subsp. sativus</name>
    <name type="common">Carrot</name>
    <dbReference type="NCBI Taxonomy" id="79200"/>
    <lineage>
        <taxon>Eukaryota</taxon>
        <taxon>Viridiplantae</taxon>
        <taxon>Streptophyta</taxon>
        <taxon>Embryophyta</taxon>
        <taxon>Tracheophyta</taxon>
        <taxon>Spermatophyta</taxon>
        <taxon>Magnoliopsida</taxon>
        <taxon>eudicotyledons</taxon>
        <taxon>Gunneridae</taxon>
        <taxon>Pentapetalae</taxon>
        <taxon>asterids</taxon>
        <taxon>campanulids</taxon>
        <taxon>Apiales</taxon>
        <taxon>Apiaceae</taxon>
        <taxon>Apioideae</taxon>
        <taxon>Scandiceae</taxon>
        <taxon>Daucinae</taxon>
        <taxon>Daucus</taxon>
        <taxon>Daucus sect. Daucus</taxon>
    </lineage>
</organism>
<name>A0A166JAB8_DAUCS</name>
<dbReference type="Proteomes" id="UP000077755">
    <property type="component" value="Chromosome 1"/>
</dbReference>
<proteinExistence type="predicted"/>
<dbReference type="EMBL" id="CP093343">
    <property type="protein sequence ID" value="WOG85809.1"/>
    <property type="molecule type" value="Genomic_DNA"/>
</dbReference>
<reference evidence="2" key="2">
    <citation type="submission" date="2022-03" db="EMBL/GenBank/DDBJ databases">
        <title>Draft title - Genomic analysis of global carrot germplasm unveils the trajectory of domestication and the origin of high carotenoid orange carrot.</title>
        <authorList>
            <person name="Iorizzo M."/>
            <person name="Ellison S."/>
            <person name="Senalik D."/>
            <person name="Macko-Podgorni A."/>
            <person name="Grzebelus D."/>
            <person name="Bostan H."/>
            <person name="Rolling W."/>
            <person name="Curaba J."/>
            <person name="Simon P."/>
        </authorList>
    </citation>
    <scope>NUCLEOTIDE SEQUENCE</scope>
    <source>
        <tissue evidence="2">Leaf</tissue>
    </source>
</reference>
<sequence>MESKVAKAYGAASAKGFPRRGQIKSRIAANALHSIVSVLLNASLDHHQSTGKLGKLLFREI</sequence>
<evidence type="ECO:0000313" key="2">
    <source>
        <dbReference type="EMBL" id="WOG85809.1"/>
    </source>
</evidence>
<dbReference type="AlphaFoldDB" id="A0A166JAB8"/>
<evidence type="ECO:0000313" key="3">
    <source>
        <dbReference type="Proteomes" id="UP000077755"/>
    </source>
</evidence>
<dbReference type="EMBL" id="LNRQ01000001">
    <property type="protein sequence ID" value="KZN11959.1"/>
    <property type="molecule type" value="Genomic_DNA"/>
</dbReference>
<reference evidence="1" key="1">
    <citation type="journal article" date="2016" name="Nat. Genet.">
        <title>A high-quality carrot genome assembly provides new insights into carotenoid accumulation and asterid genome evolution.</title>
        <authorList>
            <person name="Iorizzo M."/>
            <person name="Ellison S."/>
            <person name="Senalik D."/>
            <person name="Zeng P."/>
            <person name="Satapoomin P."/>
            <person name="Huang J."/>
            <person name="Bowman M."/>
            <person name="Iovene M."/>
            <person name="Sanseverino W."/>
            <person name="Cavagnaro P."/>
            <person name="Yildiz M."/>
            <person name="Macko-Podgorni A."/>
            <person name="Moranska E."/>
            <person name="Grzebelus E."/>
            <person name="Grzebelus D."/>
            <person name="Ashrafi H."/>
            <person name="Zheng Z."/>
            <person name="Cheng S."/>
            <person name="Spooner D."/>
            <person name="Van Deynze A."/>
            <person name="Simon P."/>
        </authorList>
    </citation>
    <scope>NUCLEOTIDE SEQUENCE [LARGE SCALE GENOMIC DNA]</scope>
    <source>
        <tissue evidence="1">Leaf</tissue>
    </source>
</reference>
<protein>
    <submittedName>
        <fullName evidence="1">Uncharacterized protein</fullName>
    </submittedName>
</protein>
<gene>
    <name evidence="1" type="ORF">DCAR_004615</name>
    <name evidence="2" type="ORF">DCAR_0105002</name>
</gene>
<evidence type="ECO:0000313" key="1">
    <source>
        <dbReference type="EMBL" id="KZN11959.1"/>
    </source>
</evidence>
<keyword evidence="3" id="KW-1185">Reference proteome</keyword>